<comment type="similarity">
    <text evidence="1 6">Belongs to the Nudix hydrolase family.</text>
</comment>
<dbReference type="InterPro" id="IPR015797">
    <property type="entry name" value="NUDIX_hydrolase-like_dom_sf"/>
</dbReference>
<evidence type="ECO:0000256" key="3">
    <source>
        <dbReference type="ARBA" id="ARBA00022741"/>
    </source>
</evidence>
<dbReference type="Pfam" id="PF00293">
    <property type="entry name" value="NUDIX"/>
    <property type="match status" value="1"/>
</dbReference>
<evidence type="ECO:0000256" key="1">
    <source>
        <dbReference type="ARBA" id="ARBA00005582"/>
    </source>
</evidence>
<dbReference type="PROSITE" id="PS51462">
    <property type="entry name" value="NUDIX"/>
    <property type="match status" value="1"/>
</dbReference>
<accession>A0ABR7NH84</accession>
<dbReference type="InterPro" id="IPR051325">
    <property type="entry name" value="Nudix_hydrolase_domain"/>
</dbReference>
<evidence type="ECO:0000256" key="6">
    <source>
        <dbReference type="RuleBase" id="RU003476"/>
    </source>
</evidence>
<dbReference type="RefSeq" id="WP_262399363.1">
    <property type="nucleotide sequence ID" value="NZ_JACRTB010000006.1"/>
</dbReference>
<dbReference type="PANTHER" id="PTHR21340:SF0">
    <property type="entry name" value="BIS(5'-NUCLEOSYL)-TETRAPHOSPHATASE [ASYMMETRICAL]"/>
    <property type="match status" value="1"/>
</dbReference>
<dbReference type="InterPro" id="IPR000086">
    <property type="entry name" value="NUDIX_hydrolase_dom"/>
</dbReference>
<reference evidence="8 9" key="1">
    <citation type="submission" date="2020-08" db="EMBL/GenBank/DDBJ databases">
        <title>Genome public.</title>
        <authorList>
            <person name="Liu C."/>
            <person name="Sun Q."/>
        </authorList>
    </citation>
    <scope>NUCLEOTIDE SEQUENCE [LARGE SCALE GENOMIC DNA]</scope>
    <source>
        <strain evidence="8 9">BX1</strain>
    </source>
</reference>
<evidence type="ECO:0000313" key="9">
    <source>
        <dbReference type="Proteomes" id="UP000658131"/>
    </source>
</evidence>
<dbReference type="PROSITE" id="PS00893">
    <property type="entry name" value="NUDIX_BOX"/>
    <property type="match status" value="1"/>
</dbReference>
<dbReference type="Gene3D" id="3.90.79.10">
    <property type="entry name" value="Nucleoside Triphosphate Pyrophosphohydrolase"/>
    <property type="match status" value="1"/>
</dbReference>
<dbReference type="PRINTS" id="PR00502">
    <property type="entry name" value="NUDIXFAMILY"/>
</dbReference>
<keyword evidence="3" id="KW-0547">Nucleotide-binding</keyword>
<keyword evidence="4 6" id="KW-0378">Hydrolase</keyword>
<dbReference type="InterPro" id="IPR003565">
    <property type="entry name" value="Tetra_PHTase"/>
</dbReference>
<feature type="domain" description="Nudix hydrolase" evidence="7">
    <location>
        <begin position="2"/>
        <end position="134"/>
    </location>
</feature>
<proteinExistence type="inferred from homology"/>
<evidence type="ECO:0000256" key="5">
    <source>
        <dbReference type="ARBA" id="ARBA00032644"/>
    </source>
</evidence>
<keyword evidence="9" id="KW-1185">Reference proteome</keyword>
<dbReference type="SUPFAM" id="SSF55811">
    <property type="entry name" value="Nudix"/>
    <property type="match status" value="1"/>
</dbReference>
<comment type="caution">
    <text evidence="8">The sequence shown here is derived from an EMBL/GenBank/DDBJ whole genome shotgun (WGS) entry which is preliminary data.</text>
</comment>
<dbReference type="InterPro" id="IPR020476">
    <property type="entry name" value="Nudix_hydrolase"/>
</dbReference>
<dbReference type="PANTHER" id="PTHR21340">
    <property type="entry name" value="DIADENOSINE 5,5-P1,P4-TETRAPHOSPHATE PYROPHOSPHOHYDROLASE MUTT"/>
    <property type="match status" value="1"/>
</dbReference>
<evidence type="ECO:0000256" key="4">
    <source>
        <dbReference type="ARBA" id="ARBA00022801"/>
    </source>
</evidence>
<organism evidence="8 9">
    <name type="scientific">Yanshouia hominis</name>
    <dbReference type="NCBI Taxonomy" id="2763673"/>
    <lineage>
        <taxon>Bacteria</taxon>
        <taxon>Bacillati</taxon>
        <taxon>Bacillota</taxon>
        <taxon>Clostridia</taxon>
        <taxon>Eubacteriales</taxon>
        <taxon>Oscillospiraceae</taxon>
        <taxon>Yanshouia</taxon>
    </lineage>
</organism>
<dbReference type="InterPro" id="IPR020084">
    <property type="entry name" value="NUDIX_hydrolase_CS"/>
</dbReference>
<sequence length="138" mass="16218">MKREKSCGALVYRYEGDRLMLLLLRHRHGGHWSFPKGHVEGEETEIETALREIREETGLSVSLREGFRHTVEYYPKPGVRKQVVYFLGEAPADAKIVRQEEEISELHWVEWSQAVEAVTFKNDRNLLNFAWEYLTEGR</sequence>
<dbReference type="Proteomes" id="UP000658131">
    <property type="component" value="Unassembled WGS sequence"/>
</dbReference>
<dbReference type="CDD" id="cd03428">
    <property type="entry name" value="NUDIX_Ap4A_Nudt2"/>
    <property type="match status" value="1"/>
</dbReference>
<protein>
    <recommendedName>
        <fullName evidence="2">Bis(5'-nucleosyl)-tetraphosphatase [asymmetrical]</fullName>
    </recommendedName>
    <alternativeName>
        <fullName evidence="5">Diadenosine 5',5'''-P1,P4-tetraphosphate asymmetrical hydrolase</fullName>
    </alternativeName>
</protein>
<name>A0ABR7NH84_9FIRM</name>
<evidence type="ECO:0000256" key="2">
    <source>
        <dbReference type="ARBA" id="ARBA00018911"/>
    </source>
</evidence>
<gene>
    <name evidence="8" type="ORF">H8717_04960</name>
</gene>
<evidence type="ECO:0000313" key="8">
    <source>
        <dbReference type="EMBL" id="MBC8575764.1"/>
    </source>
</evidence>
<evidence type="ECO:0000259" key="7">
    <source>
        <dbReference type="PROSITE" id="PS51462"/>
    </source>
</evidence>
<dbReference type="EMBL" id="JACRTB010000006">
    <property type="protein sequence ID" value="MBC8575764.1"/>
    <property type="molecule type" value="Genomic_DNA"/>
</dbReference>